<evidence type="ECO:0000313" key="3">
    <source>
        <dbReference type="Proteomes" id="UP000460221"/>
    </source>
</evidence>
<dbReference type="AlphaFoldDB" id="A0A7K1FPF6"/>
<name>A0A7K1FPF6_9ACTN</name>
<reference evidence="2 3" key="1">
    <citation type="submission" date="2019-11" db="EMBL/GenBank/DDBJ databases">
        <authorList>
            <person name="Jiang L.-Q."/>
        </authorList>
    </citation>
    <scope>NUCLEOTIDE SEQUENCE [LARGE SCALE GENOMIC DNA]</scope>
    <source>
        <strain evidence="2 3">YIM 132087</strain>
    </source>
</reference>
<keyword evidence="3" id="KW-1185">Reference proteome</keyword>
<organism evidence="2 3">
    <name type="scientific">Nakamurella alba</name>
    <dbReference type="NCBI Taxonomy" id="2665158"/>
    <lineage>
        <taxon>Bacteria</taxon>
        <taxon>Bacillati</taxon>
        <taxon>Actinomycetota</taxon>
        <taxon>Actinomycetes</taxon>
        <taxon>Nakamurellales</taxon>
        <taxon>Nakamurellaceae</taxon>
        <taxon>Nakamurella</taxon>
    </lineage>
</organism>
<protein>
    <submittedName>
        <fullName evidence="2">Type II toxin-antitoxin system prevent-host-death family antitoxin</fullName>
    </submittedName>
</protein>
<accession>A0A7K1FPF6</accession>
<evidence type="ECO:0000256" key="1">
    <source>
        <dbReference type="SAM" id="MobiDB-lite"/>
    </source>
</evidence>
<sequence>MATVSHKKLGDQVAVVLGRVEAGEHLTVTVAGREVAELVPVPRHRWVSGPDLVRTWKGPTSRSLAKDGTNLPTTVVDPDELR</sequence>
<dbReference type="RefSeq" id="WP_154770012.1">
    <property type="nucleotide sequence ID" value="NZ_WLYK01000008.1"/>
</dbReference>
<evidence type="ECO:0000313" key="2">
    <source>
        <dbReference type="EMBL" id="MTD16027.1"/>
    </source>
</evidence>
<proteinExistence type="predicted"/>
<gene>
    <name evidence="2" type="ORF">GIS00_18995</name>
</gene>
<feature type="region of interest" description="Disordered" evidence="1">
    <location>
        <begin position="58"/>
        <end position="82"/>
    </location>
</feature>
<comment type="caution">
    <text evidence="2">The sequence shown here is derived from an EMBL/GenBank/DDBJ whole genome shotgun (WGS) entry which is preliminary data.</text>
</comment>
<dbReference type="EMBL" id="WLYK01000008">
    <property type="protein sequence ID" value="MTD16027.1"/>
    <property type="molecule type" value="Genomic_DNA"/>
</dbReference>
<dbReference type="Proteomes" id="UP000460221">
    <property type="component" value="Unassembled WGS sequence"/>
</dbReference>